<organism evidence="3 4">
    <name type="scientific">Acrobeloides nanus</name>
    <dbReference type="NCBI Taxonomy" id="290746"/>
    <lineage>
        <taxon>Eukaryota</taxon>
        <taxon>Metazoa</taxon>
        <taxon>Ecdysozoa</taxon>
        <taxon>Nematoda</taxon>
        <taxon>Chromadorea</taxon>
        <taxon>Rhabditida</taxon>
        <taxon>Tylenchina</taxon>
        <taxon>Cephalobomorpha</taxon>
        <taxon>Cephaloboidea</taxon>
        <taxon>Cephalobidae</taxon>
        <taxon>Acrobeloides</taxon>
    </lineage>
</organism>
<feature type="coiled-coil region" evidence="2">
    <location>
        <begin position="194"/>
        <end position="221"/>
    </location>
</feature>
<keyword evidence="3" id="KW-1185">Reference proteome</keyword>
<accession>A0A914DEQ4</accession>
<evidence type="ECO:0000256" key="2">
    <source>
        <dbReference type="SAM" id="Coils"/>
    </source>
</evidence>
<reference evidence="4" key="1">
    <citation type="submission" date="2022-11" db="UniProtKB">
        <authorList>
            <consortium name="WormBaseParasite"/>
        </authorList>
    </citation>
    <scope>IDENTIFICATION</scope>
</reference>
<dbReference type="Proteomes" id="UP000887540">
    <property type="component" value="Unplaced"/>
</dbReference>
<name>A0A914DEQ4_9BILA</name>
<dbReference type="WBParaSite" id="ACRNAN_scaffold2406.g32355.t1">
    <property type="protein sequence ID" value="ACRNAN_scaffold2406.g32355.t1"/>
    <property type="gene ID" value="ACRNAN_scaffold2406.g32355"/>
</dbReference>
<evidence type="ECO:0000256" key="1">
    <source>
        <dbReference type="ARBA" id="ARBA00023054"/>
    </source>
</evidence>
<evidence type="ECO:0000313" key="3">
    <source>
        <dbReference type="Proteomes" id="UP000887540"/>
    </source>
</evidence>
<feature type="coiled-coil region" evidence="2">
    <location>
        <begin position="92"/>
        <end position="130"/>
    </location>
</feature>
<sequence>MAGDHHSSGAGQPSVHNRYCWNSSNNGYLVPAESESLFARSVSRCQHTDWDLCEMVRLQELSEARQRAAQMEKTMRWWSECTASWRQKWNTVRNERNQAREEGNQLRRALQEAYEEIEKLRNVQNNLDDSQTERINKVPTFQFDAQMIVLCDSEVQATSTSFDVGTNTDILYEQVIDDHLSEKLQDFGILSAKCEELEAEKSAALDEIEELKNYYDGLLKERDLKPIPEKLEVFIISLAMFSLKGPVHFWGVGSIL</sequence>
<dbReference type="AlphaFoldDB" id="A0A914DEQ4"/>
<evidence type="ECO:0000313" key="4">
    <source>
        <dbReference type="WBParaSite" id="ACRNAN_scaffold2406.g32355.t1"/>
    </source>
</evidence>
<keyword evidence="1 2" id="KW-0175">Coiled coil</keyword>
<protein>
    <submittedName>
        <fullName evidence="4">Coiled-coil domain-containing protein 102B</fullName>
    </submittedName>
</protein>
<dbReference type="PANTHER" id="PTHR46292">
    <property type="entry name" value="COILED-COIL DOMAIN-CONTAINING PROTEIN 102A"/>
    <property type="match status" value="1"/>
</dbReference>
<proteinExistence type="predicted"/>
<dbReference type="PANTHER" id="PTHR46292:SF1">
    <property type="entry name" value="COILED-COIL DOMAIN-CONTAINING PROTEIN 102A"/>
    <property type="match status" value="1"/>
</dbReference>